<evidence type="ECO:0000259" key="6">
    <source>
        <dbReference type="Pfam" id="PF02826"/>
    </source>
</evidence>
<evidence type="ECO:0000313" key="8">
    <source>
        <dbReference type="Proteomes" id="UP001596417"/>
    </source>
</evidence>
<keyword evidence="2 4" id="KW-0560">Oxidoreductase</keyword>
<dbReference type="RefSeq" id="WP_264556576.1">
    <property type="nucleotide sequence ID" value="NZ_CP109981.1"/>
</dbReference>
<dbReference type="InterPro" id="IPR036291">
    <property type="entry name" value="NAD(P)-bd_dom_sf"/>
</dbReference>
<dbReference type="PROSITE" id="PS00671">
    <property type="entry name" value="D_2_HYDROXYACID_DH_3"/>
    <property type="match status" value="1"/>
</dbReference>
<comment type="similarity">
    <text evidence="1 4">Belongs to the D-isomer specific 2-hydroxyacid dehydrogenase family.</text>
</comment>
<protein>
    <submittedName>
        <fullName evidence="7">C-terminal binding protein</fullName>
    </submittedName>
</protein>
<dbReference type="PANTHER" id="PTHR43761">
    <property type="entry name" value="D-ISOMER SPECIFIC 2-HYDROXYACID DEHYDROGENASE FAMILY PROTEIN (AFU_ORTHOLOGUE AFUA_1G13630)"/>
    <property type="match status" value="1"/>
</dbReference>
<evidence type="ECO:0000259" key="5">
    <source>
        <dbReference type="Pfam" id="PF00389"/>
    </source>
</evidence>
<dbReference type="PANTHER" id="PTHR43761:SF1">
    <property type="entry name" value="D-ISOMER SPECIFIC 2-HYDROXYACID DEHYDROGENASE CATALYTIC DOMAIN-CONTAINING PROTEIN-RELATED"/>
    <property type="match status" value="1"/>
</dbReference>
<evidence type="ECO:0000256" key="1">
    <source>
        <dbReference type="ARBA" id="ARBA00005854"/>
    </source>
</evidence>
<reference evidence="7 8" key="1">
    <citation type="journal article" date="2019" name="Int. J. Syst. Evol. Microbiol.">
        <title>The Global Catalogue of Microorganisms (GCM) 10K type strain sequencing project: providing services to taxonomists for standard genome sequencing and annotation.</title>
        <authorList>
            <consortium name="The Broad Institute Genomics Platform"/>
            <consortium name="The Broad Institute Genome Sequencing Center for Infectious Disease"/>
            <person name="Wu L."/>
            <person name="Ma J."/>
        </authorList>
    </citation>
    <scope>NUCLEOTIDE SEQUENCE [LARGE SCALE GENOMIC DNA]</scope>
    <source>
        <strain evidence="7 8">RDMS1</strain>
    </source>
</reference>
<dbReference type="Pfam" id="PF00389">
    <property type="entry name" value="2-Hacid_dh"/>
    <property type="match status" value="1"/>
</dbReference>
<dbReference type="CDD" id="cd05299">
    <property type="entry name" value="CtBP_dh"/>
    <property type="match status" value="1"/>
</dbReference>
<dbReference type="AlphaFoldDB" id="A0ABD5YUC8"/>
<dbReference type="InterPro" id="IPR050418">
    <property type="entry name" value="D-iso_2-hydroxyacid_DH_PdxB"/>
</dbReference>
<organism evidence="7 8">
    <name type="scientific">Halocatena marina</name>
    <dbReference type="NCBI Taxonomy" id="2934937"/>
    <lineage>
        <taxon>Archaea</taxon>
        <taxon>Methanobacteriati</taxon>
        <taxon>Methanobacteriota</taxon>
        <taxon>Stenosarchaea group</taxon>
        <taxon>Halobacteria</taxon>
        <taxon>Halobacteriales</taxon>
        <taxon>Natronomonadaceae</taxon>
        <taxon>Halocatena</taxon>
    </lineage>
</organism>
<sequence length="321" mass="35048">MTFNIIITDYTYPDLKIERNVLSTIDATVTAIDATTSADIVERATDADALINQQVPIDENVFEALSNLRVVARYGVGVDNVDLSAATEHGITVANVPSYCEEEVSTHALALLLAVTRNVVSYDEHVGAGGWDWKVGAPIHRLEGKTLGLVAFGAIPQALRQKIRGFDLEILAYDEYLSTDVFEVHDVEQVSFRELLERSDAVSVHAPLTEETENLFDRKAFAAMRSSAVLVNTARGPIVDEQALAEAVRDGEIAGAGIDVFPNEPPSNSSLFDLDKVVCTPHVAWYSEESLTELRRKTAENVARVLKGDDPINRVNTPVAD</sequence>
<comment type="caution">
    <text evidence="7">The sequence shown here is derived from an EMBL/GenBank/DDBJ whole genome shotgun (WGS) entry which is preliminary data.</text>
</comment>
<dbReference type="FunFam" id="3.40.50.720:FF:000203">
    <property type="entry name" value="D-3-phosphoglycerate dehydrogenase (SerA)"/>
    <property type="match status" value="1"/>
</dbReference>
<dbReference type="EMBL" id="JBHTAX010000005">
    <property type="protein sequence ID" value="MFC7192532.1"/>
    <property type="molecule type" value="Genomic_DNA"/>
</dbReference>
<gene>
    <name evidence="7" type="ORF">ACFQL7_23785</name>
</gene>
<evidence type="ECO:0000256" key="3">
    <source>
        <dbReference type="ARBA" id="ARBA00023027"/>
    </source>
</evidence>
<dbReference type="GO" id="GO:0016491">
    <property type="term" value="F:oxidoreductase activity"/>
    <property type="evidence" value="ECO:0007669"/>
    <property type="project" value="UniProtKB-KW"/>
</dbReference>
<dbReference type="SUPFAM" id="SSF52283">
    <property type="entry name" value="Formate/glycerate dehydrogenase catalytic domain-like"/>
    <property type="match status" value="1"/>
</dbReference>
<dbReference type="InterPro" id="IPR043322">
    <property type="entry name" value="CtBP"/>
</dbReference>
<feature type="domain" description="D-isomer specific 2-hydroxyacid dehydrogenase catalytic" evidence="5">
    <location>
        <begin position="20"/>
        <end position="316"/>
    </location>
</feature>
<feature type="domain" description="D-isomer specific 2-hydroxyacid dehydrogenase NAD-binding" evidence="6">
    <location>
        <begin position="109"/>
        <end position="284"/>
    </location>
</feature>
<dbReference type="GeneID" id="76202220"/>
<dbReference type="Proteomes" id="UP001596417">
    <property type="component" value="Unassembled WGS sequence"/>
</dbReference>
<keyword evidence="3" id="KW-0520">NAD</keyword>
<dbReference type="SUPFAM" id="SSF51735">
    <property type="entry name" value="NAD(P)-binding Rossmann-fold domains"/>
    <property type="match status" value="1"/>
</dbReference>
<evidence type="ECO:0000256" key="4">
    <source>
        <dbReference type="RuleBase" id="RU003719"/>
    </source>
</evidence>
<dbReference type="Pfam" id="PF02826">
    <property type="entry name" value="2-Hacid_dh_C"/>
    <property type="match status" value="1"/>
</dbReference>
<evidence type="ECO:0000256" key="2">
    <source>
        <dbReference type="ARBA" id="ARBA00023002"/>
    </source>
</evidence>
<proteinExistence type="inferred from homology"/>
<name>A0ABD5YUC8_9EURY</name>
<keyword evidence="8" id="KW-1185">Reference proteome</keyword>
<dbReference type="InterPro" id="IPR029753">
    <property type="entry name" value="D-isomer_DH_CS"/>
</dbReference>
<dbReference type="Gene3D" id="3.40.50.720">
    <property type="entry name" value="NAD(P)-binding Rossmann-like Domain"/>
    <property type="match status" value="2"/>
</dbReference>
<dbReference type="PROSITE" id="PS00670">
    <property type="entry name" value="D_2_HYDROXYACID_DH_2"/>
    <property type="match status" value="1"/>
</dbReference>
<dbReference type="InterPro" id="IPR006140">
    <property type="entry name" value="D-isomer_DH_NAD-bd"/>
</dbReference>
<dbReference type="InterPro" id="IPR006139">
    <property type="entry name" value="D-isomer_2_OHA_DH_cat_dom"/>
</dbReference>
<evidence type="ECO:0000313" key="7">
    <source>
        <dbReference type="EMBL" id="MFC7192532.1"/>
    </source>
</evidence>
<accession>A0ABD5YUC8</accession>